<evidence type="ECO:0000313" key="4">
    <source>
        <dbReference type="Proteomes" id="UP000267289"/>
    </source>
</evidence>
<evidence type="ECO:0000313" key="3">
    <source>
        <dbReference type="EMBL" id="VBA35902.1"/>
    </source>
</evidence>
<dbReference type="PANTHER" id="PTHR44068:SF11">
    <property type="entry name" value="GERANYL DIPHOSPHATE 2-C-METHYLTRANSFERASE"/>
    <property type="match status" value="1"/>
</dbReference>
<dbReference type="EC" id="2.1.1.157" evidence="3"/>
<reference evidence="3 4" key="1">
    <citation type="submission" date="2018-09" db="EMBL/GenBank/DDBJ databases">
        <authorList>
            <person name="Tagini F."/>
        </authorList>
    </citation>
    <scope>NUCLEOTIDE SEQUENCE [LARGE SCALE GENOMIC DNA]</scope>
    <source>
        <strain evidence="3 4">MK13</strain>
    </source>
</reference>
<keyword evidence="1 3" id="KW-0808">Transferase</keyword>
<evidence type="ECO:0000256" key="1">
    <source>
        <dbReference type="ARBA" id="ARBA00022679"/>
    </source>
</evidence>
<dbReference type="PANTHER" id="PTHR44068">
    <property type="entry name" value="ZGC:194242"/>
    <property type="match status" value="1"/>
</dbReference>
<organism evidence="3 4">
    <name type="scientific">Mycobacterium innocens</name>
    <dbReference type="NCBI Taxonomy" id="2341083"/>
    <lineage>
        <taxon>Bacteria</taxon>
        <taxon>Bacillati</taxon>
        <taxon>Actinomycetota</taxon>
        <taxon>Actinomycetes</taxon>
        <taxon>Mycobacteriales</taxon>
        <taxon>Mycobacteriaceae</taxon>
        <taxon>Mycobacterium</taxon>
    </lineage>
</organism>
<name>A0A498PQN1_9MYCO</name>
<dbReference type="Gene3D" id="3.90.25.10">
    <property type="entry name" value="UDP-galactose 4-epimerase, domain 1"/>
    <property type="match status" value="1"/>
</dbReference>
<feature type="domain" description="Methyltransferase type 11" evidence="2">
    <location>
        <begin position="220"/>
        <end position="317"/>
    </location>
</feature>
<keyword evidence="3" id="KW-0489">Methyltransferase</keyword>
<dbReference type="InterPro" id="IPR050447">
    <property type="entry name" value="Erg6_SMT_methyltransf"/>
</dbReference>
<dbReference type="GO" id="GO:0032259">
    <property type="term" value="P:methylation"/>
    <property type="evidence" value="ECO:0007669"/>
    <property type="project" value="UniProtKB-KW"/>
</dbReference>
<dbReference type="AlphaFoldDB" id="A0A498PQN1"/>
<protein>
    <submittedName>
        <fullName evidence="3">Sarcosine/dimethylglycine N-methyltransferase</fullName>
        <ecNumber evidence="3">2.1.1.157</ecNumber>
    </submittedName>
</protein>
<evidence type="ECO:0000259" key="2">
    <source>
        <dbReference type="Pfam" id="PF08241"/>
    </source>
</evidence>
<dbReference type="Pfam" id="PF08241">
    <property type="entry name" value="Methyltransf_11"/>
    <property type="match status" value="1"/>
</dbReference>
<dbReference type="InterPro" id="IPR029063">
    <property type="entry name" value="SAM-dependent_MTases_sf"/>
</dbReference>
<dbReference type="CDD" id="cd02440">
    <property type="entry name" value="AdoMet_MTases"/>
    <property type="match status" value="1"/>
</dbReference>
<dbReference type="SUPFAM" id="SSF51735">
    <property type="entry name" value="NAD(P)-binding Rossmann-fold domains"/>
    <property type="match status" value="1"/>
</dbReference>
<sequence>MRVWKRWWCLGQWLASPEHPALSTRQAWLTAELFGLLPDTVRVAVDPGFFADNYLQLVPLAAQLGVLPVPTGSGRNAPPSNEDIARVAVGALLDPHRHDGRAYRPTGPTLLSGADIADAVGEALGRPHRNRSQCGRRRHHACADHRVGPGAEMTDNQIHTQYSTGLTQPSIRQALRAAGKDLEHLRPADLTLLEDFHTMGRFATTELVDLIRITADMRVLDAGSGIGGTARFVADRCRCRVTAVDLSDEYCQTNRWLNRLVGLDERISVRHADVTELPFADATFDVVFSQHVQMNVAAKTRLYRETRRVTVAGGRLAMWDITIGEPGELDYPLPWADQPGRSHLVTAGELRAVVESAGFAVEHWSDLTEQATTTMQLLLSMPANPLGLHAFVADFAQKAENLTRALGDGRLRVIRGIARAGARAIS</sequence>
<dbReference type="SUPFAM" id="SSF53335">
    <property type="entry name" value="S-adenosyl-L-methionine-dependent methyltransferases"/>
    <property type="match status" value="1"/>
</dbReference>
<dbReference type="Gene3D" id="3.40.50.720">
    <property type="entry name" value="NAD(P)-binding Rossmann-like Domain"/>
    <property type="match status" value="1"/>
</dbReference>
<gene>
    <name evidence="3" type="ORF">LAUMK13_00933</name>
</gene>
<dbReference type="Proteomes" id="UP000267289">
    <property type="component" value="Unassembled WGS sequence"/>
</dbReference>
<dbReference type="InterPro" id="IPR013216">
    <property type="entry name" value="Methyltransf_11"/>
</dbReference>
<accession>A0A498PQN1</accession>
<dbReference type="InterPro" id="IPR036291">
    <property type="entry name" value="NAD(P)-bd_dom_sf"/>
</dbReference>
<dbReference type="Gene3D" id="3.40.50.150">
    <property type="entry name" value="Vaccinia Virus protein VP39"/>
    <property type="match status" value="1"/>
</dbReference>
<keyword evidence="4" id="KW-1185">Reference proteome</keyword>
<dbReference type="GO" id="GO:0008757">
    <property type="term" value="F:S-adenosylmethionine-dependent methyltransferase activity"/>
    <property type="evidence" value="ECO:0007669"/>
    <property type="project" value="InterPro"/>
</dbReference>
<proteinExistence type="predicted"/>
<dbReference type="EMBL" id="UPHQ01000037">
    <property type="protein sequence ID" value="VBA35902.1"/>
    <property type="molecule type" value="Genomic_DNA"/>
</dbReference>